<reference evidence="3" key="1">
    <citation type="submission" date="2022-10" db="EMBL/GenBank/DDBJ databases">
        <authorList>
            <person name="Chen Y."/>
            <person name="Dougan E. K."/>
            <person name="Chan C."/>
            <person name="Rhodes N."/>
            <person name="Thang M."/>
        </authorList>
    </citation>
    <scope>NUCLEOTIDE SEQUENCE</scope>
</reference>
<organism evidence="3">
    <name type="scientific">Cladocopium goreaui</name>
    <dbReference type="NCBI Taxonomy" id="2562237"/>
    <lineage>
        <taxon>Eukaryota</taxon>
        <taxon>Sar</taxon>
        <taxon>Alveolata</taxon>
        <taxon>Dinophyceae</taxon>
        <taxon>Suessiales</taxon>
        <taxon>Symbiodiniaceae</taxon>
        <taxon>Cladocopium</taxon>
    </lineage>
</organism>
<protein>
    <submittedName>
        <fullName evidence="5">Trichohyalin-plectin-homology domain-containing protein</fullName>
    </submittedName>
</protein>
<keyword evidence="6" id="KW-1185">Reference proteome</keyword>
<evidence type="ECO:0000313" key="6">
    <source>
        <dbReference type="Proteomes" id="UP001152797"/>
    </source>
</evidence>
<dbReference type="EMBL" id="CAMXCT010000163">
    <property type="protein sequence ID" value="CAI3974858.1"/>
    <property type="molecule type" value="Genomic_DNA"/>
</dbReference>
<evidence type="ECO:0000256" key="1">
    <source>
        <dbReference type="SAM" id="Coils"/>
    </source>
</evidence>
<keyword evidence="1" id="KW-0175">Coiled coil</keyword>
<comment type="caution">
    <text evidence="3">The sequence shown here is derived from an EMBL/GenBank/DDBJ whole genome shotgun (WGS) entry which is preliminary data.</text>
</comment>
<evidence type="ECO:0000313" key="5">
    <source>
        <dbReference type="EMBL" id="CAL4762170.1"/>
    </source>
</evidence>
<feature type="compositionally biased region" description="Basic residues" evidence="2">
    <location>
        <begin position="375"/>
        <end position="384"/>
    </location>
</feature>
<feature type="coiled-coil region" evidence="1">
    <location>
        <begin position="237"/>
        <end position="335"/>
    </location>
</feature>
<dbReference type="EMBL" id="CAMXCT030000163">
    <property type="protein sequence ID" value="CAL4762170.1"/>
    <property type="molecule type" value="Genomic_DNA"/>
</dbReference>
<feature type="region of interest" description="Disordered" evidence="2">
    <location>
        <begin position="477"/>
        <end position="497"/>
    </location>
</feature>
<dbReference type="AlphaFoldDB" id="A0A9P1BM05"/>
<evidence type="ECO:0000256" key="2">
    <source>
        <dbReference type="SAM" id="MobiDB-lite"/>
    </source>
</evidence>
<name>A0A9P1BM05_9DINO</name>
<sequence>MAERAIVNGGGSEAPTLLKAMSMSATVPEEAPTSARLSLDDPRMVVAMQILGCSVEDLTCGAPPPPQPRGMADPGKSPRKVVSVVPAARRQELWERKQQNLWREVEAEAKGKRVEKLLKQKFCETVEEPLEGDAKLNALKMRSQAEIQRAIDTEKEKLERIQACAERHDKMQKQVVTRRAEAHEKLVKAMQTRQDLRDAQAIELEENLKRRRKAGRELIAKLKKSFRKVEEYKAETFENWQRVKEEHEEKMRDVTLRREEQLRVEQEELVHEYLEKEARTQERLAEKREKEKERALKGEADYLEKLENSLRQIEAKQAEKEEEFLEALSRQAKARQTVEVQHEEIKAEAKKYWTEKVVPVLEKKREEEEKFQERLRRKAKKSRKPPGPISPRKLKYLQEESQRRIELRSSMDELVQQNLRRLGRGQEFNTDRLLTRIEENNARSDEIHEKRMNRHLQREAIMKEALIEKARVNDELRTMKVLPNPPAESEEKEKESK</sequence>
<dbReference type="EMBL" id="CAMXCT020000163">
    <property type="protein sequence ID" value="CAL1128233.1"/>
    <property type="molecule type" value="Genomic_DNA"/>
</dbReference>
<feature type="region of interest" description="Disordered" evidence="2">
    <location>
        <begin position="372"/>
        <end position="394"/>
    </location>
</feature>
<dbReference type="Proteomes" id="UP001152797">
    <property type="component" value="Unassembled WGS sequence"/>
</dbReference>
<reference evidence="4" key="2">
    <citation type="submission" date="2024-04" db="EMBL/GenBank/DDBJ databases">
        <authorList>
            <person name="Chen Y."/>
            <person name="Shah S."/>
            <person name="Dougan E. K."/>
            <person name="Thang M."/>
            <person name="Chan C."/>
        </authorList>
    </citation>
    <scope>NUCLEOTIDE SEQUENCE [LARGE SCALE GENOMIC DNA]</scope>
</reference>
<dbReference type="OrthoDB" id="10650526at2759"/>
<accession>A0A9P1BM05</accession>
<gene>
    <name evidence="3" type="ORF">C1SCF055_LOCUS3224</name>
</gene>
<proteinExistence type="predicted"/>
<evidence type="ECO:0000313" key="3">
    <source>
        <dbReference type="EMBL" id="CAI3974858.1"/>
    </source>
</evidence>
<evidence type="ECO:0000313" key="4">
    <source>
        <dbReference type="EMBL" id="CAL1128233.1"/>
    </source>
</evidence>